<dbReference type="Proteomes" id="UP000324781">
    <property type="component" value="Unassembled WGS sequence"/>
</dbReference>
<keyword evidence="2" id="KW-0472">Membrane</keyword>
<keyword evidence="2" id="KW-0812">Transmembrane</keyword>
<keyword evidence="1" id="KW-0175">Coiled coil</keyword>
<dbReference type="PANTHER" id="PTHR41259">
    <property type="entry name" value="DOUBLE-STRAND BREAK REPAIR RAD50 ATPASE, PUTATIVE-RELATED"/>
    <property type="match status" value="1"/>
</dbReference>
<dbReference type="GO" id="GO:0016887">
    <property type="term" value="F:ATP hydrolysis activity"/>
    <property type="evidence" value="ECO:0007669"/>
    <property type="project" value="InterPro"/>
</dbReference>
<gene>
    <name evidence="4" type="ORF">SAMN05444373_10407</name>
</gene>
<protein>
    <submittedName>
        <fullName evidence="4">DNA repair exonuclease SbcCD ATPase subunit</fullName>
    </submittedName>
</protein>
<accession>A0A1M6I9K0</accession>
<feature type="transmembrane region" description="Helical" evidence="2">
    <location>
        <begin position="407"/>
        <end position="424"/>
    </location>
</feature>
<proteinExistence type="predicted"/>
<dbReference type="PANTHER" id="PTHR41259:SF1">
    <property type="entry name" value="DOUBLE-STRAND BREAK REPAIR RAD50 ATPASE, PUTATIVE-RELATED"/>
    <property type="match status" value="1"/>
</dbReference>
<dbReference type="GO" id="GO:0006302">
    <property type="term" value="P:double-strand break repair"/>
    <property type="evidence" value="ECO:0007669"/>
    <property type="project" value="InterPro"/>
</dbReference>
<dbReference type="Gene3D" id="3.40.50.300">
    <property type="entry name" value="P-loop containing nucleotide triphosphate hydrolases"/>
    <property type="match status" value="2"/>
</dbReference>
<dbReference type="OrthoDB" id="9764467at2"/>
<dbReference type="InterPro" id="IPR027417">
    <property type="entry name" value="P-loop_NTPase"/>
</dbReference>
<dbReference type="AlphaFoldDB" id="A0A1M6I9K0"/>
<evidence type="ECO:0000256" key="1">
    <source>
        <dbReference type="SAM" id="Coils"/>
    </source>
</evidence>
<keyword evidence="5" id="KW-1185">Reference proteome</keyword>
<name>A0A1M6I9K0_9FIRM</name>
<dbReference type="RefSeq" id="WP_149679174.1">
    <property type="nucleotide sequence ID" value="NZ_FQZP01000040.1"/>
</dbReference>
<keyword evidence="4" id="KW-0378">Hydrolase</keyword>
<keyword evidence="4" id="KW-0540">Nuclease</keyword>
<keyword evidence="2" id="KW-1133">Transmembrane helix</keyword>
<feature type="coiled-coil region" evidence="1">
    <location>
        <begin position="309"/>
        <end position="336"/>
    </location>
</feature>
<keyword evidence="4" id="KW-0269">Exonuclease</keyword>
<feature type="coiled-coil region" evidence="1">
    <location>
        <begin position="528"/>
        <end position="562"/>
    </location>
</feature>
<dbReference type="Pfam" id="PF13476">
    <property type="entry name" value="AAA_23"/>
    <property type="match status" value="1"/>
</dbReference>
<reference evidence="4 5" key="1">
    <citation type="submission" date="2016-11" db="EMBL/GenBank/DDBJ databases">
        <authorList>
            <person name="Varghese N."/>
            <person name="Submissions S."/>
        </authorList>
    </citation>
    <scope>NUCLEOTIDE SEQUENCE [LARGE SCALE GENOMIC DNA]</scope>
    <source>
        <strain evidence="4 5">DSM 19027</strain>
    </source>
</reference>
<dbReference type="InterPro" id="IPR038729">
    <property type="entry name" value="Rad50/SbcC_AAA"/>
</dbReference>
<dbReference type="GO" id="GO:0004527">
    <property type="term" value="F:exonuclease activity"/>
    <property type="evidence" value="ECO:0007669"/>
    <property type="project" value="UniProtKB-KW"/>
</dbReference>
<sequence length="801" mass="91675">MRIRLIDIKGFGKFIDKRIHPADGFNLIMGPNEAGKSTLADFVTAMLYGLGSGKRSRKTASGRNFRPWASDRFAGVMEYVLDDGSAYRVDRNFDKGLVHVYDGMARDITSRFASDRNTGPRFAEEQLGLSEEVFIRSARIRQMQTAMDPDGARIILEKLANLSATGSEDQSLGRALEALENALLERVGTERSTTRPLDRVEARLKELERMKADWLERHERYLDTWSMLRQEEDRLRELKQRHEALKARYQLKLKERLDALARECREIDRSLDEMKTALTELERRLERSGIFGEMTDRAMEALTNTWFAYQETRKQLAECESGIKALEQEYAGLSARLEKLQPMREKVERIDRRLREQDESFREAAASAEGRKSGGRIPLAVPVLFLTAAALILVLPAVLHLDLGMPWLYAAGVLALTGVFTALLRMLTKKSVLTDAADRQLKMLYGEGFTGLNDYLSQKETLQGALADFERCGSELEEWRKKRVYLAEKKETLFKSLASCLDGFRTVTDNPESVDEAMEAFRSGFSRFREDDNRAHELRQRMESLVEKRRLLLREASALTQKEMKSAADLEAAARQMAHGEEQSPLALDGKAQEQDIRATEEAIRNCEVRIGSLYGRLENAPSQDELADMEEEILRLAEKKRELELAGRSLRTARDILKEVGSQLQMNYTAQLNSEMSRFLSVITNGRYQHIRTDPEGRLYLEVPECEELVPVERLSSGTIDQVYFSMRLAALALLERGKETLPLFLDEPFLQYDEDRIRQAFRLMKEASANRQVFFMTSRKRELELARELWGDALNVIQL</sequence>
<evidence type="ECO:0000256" key="2">
    <source>
        <dbReference type="SAM" id="Phobius"/>
    </source>
</evidence>
<organism evidence="4 5">
    <name type="scientific">Thermoclostridium caenicola</name>
    <dbReference type="NCBI Taxonomy" id="659425"/>
    <lineage>
        <taxon>Bacteria</taxon>
        <taxon>Bacillati</taxon>
        <taxon>Bacillota</taxon>
        <taxon>Clostridia</taxon>
        <taxon>Eubacteriales</taxon>
        <taxon>Oscillospiraceae</taxon>
        <taxon>Thermoclostridium</taxon>
    </lineage>
</organism>
<feature type="coiled-coil region" evidence="1">
    <location>
        <begin position="197"/>
        <end position="284"/>
    </location>
</feature>
<evidence type="ECO:0000259" key="3">
    <source>
        <dbReference type="Pfam" id="PF13476"/>
    </source>
</evidence>
<dbReference type="SUPFAM" id="SSF52540">
    <property type="entry name" value="P-loop containing nucleoside triphosphate hydrolases"/>
    <property type="match status" value="1"/>
</dbReference>
<evidence type="ECO:0000313" key="5">
    <source>
        <dbReference type="Proteomes" id="UP000324781"/>
    </source>
</evidence>
<evidence type="ECO:0000313" key="4">
    <source>
        <dbReference type="EMBL" id="SHJ31102.1"/>
    </source>
</evidence>
<dbReference type="EMBL" id="FQZP01000040">
    <property type="protein sequence ID" value="SHJ31102.1"/>
    <property type="molecule type" value="Genomic_DNA"/>
</dbReference>
<feature type="domain" description="Rad50/SbcC-type AAA" evidence="3">
    <location>
        <begin position="6"/>
        <end position="276"/>
    </location>
</feature>
<feature type="transmembrane region" description="Helical" evidence="2">
    <location>
        <begin position="379"/>
        <end position="401"/>
    </location>
</feature>